<dbReference type="GO" id="GO:0045292">
    <property type="term" value="P:mRNA cis splicing, via spliceosome"/>
    <property type="evidence" value="ECO:0007669"/>
    <property type="project" value="InterPro"/>
</dbReference>
<dbReference type="InterPro" id="IPR036517">
    <property type="entry name" value="FF_domain_sf"/>
</dbReference>
<evidence type="ECO:0000259" key="4">
    <source>
        <dbReference type="PROSITE" id="PS51676"/>
    </source>
</evidence>
<feature type="compositionally biased region" description="Pro residues" evidence="2">
    <location>
        <begin position="129"/>
        <end position="156"/>
    </location>
</feature>
<dbReference type="InterPro" id="IPR002713">
    <property type="entry name" value="FF_domain"/>
</dbReference>
<dbReference type="Pfam" id="PF01846">
    <property type="entry name" value="FF"/>
    <property type="match status" value="1"/>
</dbReference>
<feature type="compositionally biased region" description="Basic and acidic residues" evidence="2">
    <location>
        <begin position="808"/>
        <end position="820"/>
    </location>
</feature>
<evidence type="ECO:0000313" key="5">
    <source>
        <dbReference type="EMBL" id="KAK6916305.1"/>
    </source>
</evidence>
<feature type="domain" description="FF" evidence="4">
    <location>
        <begin position="491"/>
        <end position="542"/>
    </location>
</feature>
<name>A0AAN8YXX4_9MAGN</name>
<dbReference type="Pfam" id="PF00397">
    <property type="entry name" value="WW"/>
    <property type="match status" value="1"/>
</dbReference>
<dbReference type="PROSITE" id="PS01159">
    <property type="entry name" value="WW_DOMAIN_1"/>
    <property type="match status" value="1"/>
</dbReference>
<dbReference type="CDD" id="cd00201">
    <property type="entry name" value="WW"/>
    <property type="match status" value="1"/>
</dbReference>
<dbReference type="InterPro" id="IPR001202">
    <property type="entry name" value="WW_dom"/>
</dbReference>
<evidence type="ECO:0000259" key="3">
    <source>
        <dbReference type="PROSITE" id="PS50020"/>
    </source>
</evidence>
<dbReference type="SMART" id="SM00441">
    <property type="entry name" value="FF"/>
    <property type="match status" value="3"/>
</dbReference>
<feature type="domain" description="FF" evidence="4">
    <location>
        <begin position="560"/>
        <end position="623"/>
    </location>
</feature>
<feature type="region of interest" description="Disordered" evidence="2">
    <location>
        <begin position="54"/>
        <end position="84"/>
    </location>
</feature>
<dbReference type="Gene3D" id="1.10.10.440">
    <property type="entry name" value="FF domain"/>
    <property type="match status" value="3"/>
</dbReference>
<feature type="compositionally biased region" description="Basic residues" evidence="2">
    <location>
        <begin position="875"/>
        <end position="887"/>
    </location>
</feature>
<dbReference type="SUPFAM" id="SSF51045">
    <property type="entry name" value="WW domain"/>
    <property type="match status" value="1"/>
</dbReference>
<dbReference type="GO" id="GO:0003723">
    <property type="term" value="F:RNA binding"/>
    <property type="evidence" value="ECO:0007669"/>
    <property type="project" value="TreeGrafter"/>
</dbReference>
<keyword evidence="6" id="KW-1185">Reference proteome</keyword>
<dbReference type="FunFam" id="1.10.10.440:FF:000026">
    <property type="entry name" value="Pre-mRNA-processing protein 40A"/>
    <property type="match status" value="1"/>
</dbReference>
<dbReference type="PROSITE" id="PS51676">
    <property type="entry name" value="FF"/>
    <property type="match status" value="2"/>
</dbReference>
<dbReference type="PANTHER" id="PTHR11864">
    <property type="entry name" value="PRE-MRNA-PROCESSING PROTEIN PRP40"/>
    <property type="match status" value="1"/>
</dbReference>
<gene>
    <name evidence="5" type="ORF">RJ641_019166</name>
</gene>
<dbReference type="PROSITE" id="PS50020">
    <property type="entry name" value="WW_DOMAIN_2"/>
    <property type="match status" value="1"/>
</dbReference>
<proteinExistence type="predicted"/>
<keyword evidence="1" id="KW-0175">Coiled coil</keyword>
<dbReference type="Gene3D" id="2.20.70.10">
    <property type="match status" value="1"/>
</dbReference>
<dbReference type="SUPFAM" id="SSF81698">
    <property type="entry name" value="FF domain"/>
    <property type="match status" value="3"/>
</dbReference>
<feature type="region of interest" description="Disordered" evidence="2">
    <location>
        <begin position="220"/>
        <end position="240"/>
    </location>
</feature>
<dbReference type="InterPro" id="IPR039726">
    <property type="entry name" value="Prp40-like"/>
</dbReference>
<feature type="compositionally biased region" description="Basic and acidic residues" evidence="2">
    <location>
        <begin position="836"/>
        <end position="866"/>
    </location>
</feature>
<reference evidence="5 6" key="1">
    <citation type="submission" date="2023-12" db="EMBL/GenBank/DDBJ databases">
        <title>A high-quality genome assembly for Dillenia turbinata (Dilleniales).</title>
        <authorList>
            <person name="Chanderbali A."/>
        </authorList>
    </citation>
    <scope>NUCLEOTIDE SEQUENCE [LARGE SCALE GENOMIC DNA]</scope>
    <source>
        <strain evidence="5">LSX21</strain>
        <tissue evidence="5">Leaf</tissue>
    </source>
</reference>
<feature type="domain" description="WW" evidence="3">
    <location>
        <begin position="234"/>
        <end position="267"/>
    </location>
</feature>
<dbReference type="Pfam" id="PF25432">
    <property type="entry name" value="FF_PRPF40A"/>
    <property type="match status" value="1"/>
</dbReference>
<feature type="region of interest" description="Disordered" evidence="2">
    <location>
        <begin position="122"/>
        <end position="157"/>
    </location>
</feature>
<sequence>MAIEKIIQIIVFIKVWSVGLTGSHCWISDSFEKDITKMANNHQFPALQFRPVAPPRQPQPFAPQHYQPEGQGVPVMNSGLPPQPPPIQFPQAIQQLPTRPAQQLPAIPAQQLPAIPAQQLATRPAQPGLGPPPPVPMPMPMPMPNAQPLRPIPPALPLSSSYTFAPSSYGPPQPNTNAVTQYQPAPTIPAAGQPWPSKSSQSTGLITPVRQNVEHPAVTTTTVTATSNQPKPPGKICSDWIEHNSSDGRRYYYNRRTKLSSWEKPFDLMTPIERADATTDWKEFTSPDGKKYALLVAREKLANPEMAPNSLGGVSSVPISVDKAPTIGDTKRDEIASSPVAVAPVVAVSSQEHVENMESSSTAMVAPSVTVVAVGTKSPVETVVQETVVLGSTGVPVAMDNAAAPPLTNLNNSASQEVKSVEGVSAGDMESEIVDALFFQVHMVLALQDKKEGTKLATLKVDEKPVEQEPLTYANKQYLTQKKKQDAEERRAKQKKAREEFRKMLEASSQWRKVQDRLEADERCSRLEKIDRLEIFQEYLHDLEKEEEEQRKLQKEELRKAERKNRDDFRKLMEEHVTAGILTAKTHWRDYCLKVKDLPAYLAISSNTSGSTPKDLFEDASEELQNQYHDDKTRVKDATKLAKITLSSTWTFEEFKAAILDDVSSPLIFDELIERVKEKDEKEAKKRKRLADNFLDLLCSMKEITTSSKWEDCAPLLEDKQEFRSIGEESFCRGVFEEYTLRLKEKAKEEERKRKEEKGRKEKEREEKERKKLKERREKDRAHVKERGKERSRKEGADSEQVDIIESYDTKDSKRSGKDKDKKHRKRHQSDVDEPSSDKSGNERSKSSHRSSGDRKKSKNLERHQSSTESESESKRKRHKKDHRNGSRRSGGYEDLEDGELVVAYNIIAD</sequence>
<dbReference type="Proteomes" id="UP001370490">
    <property type="component" value="Unassembled WGS sequence"/>
</dbReference>
<feature type="region of interest" description="Disordered" evidence="2">
    <location>
        <begin position="163"/>
        <end position="182"/>
    </location>
</feature>
<accession>A0AAN8YXX4</accession>
<organism evidence="5 6">
    <name type="scientific">Dillenia turbinata</name>
    <dbReference type="NCBI Taxonomy" id="194707"/>
    <lineage>
        <taxon>Eukaryota</taxon>
        <taxon>Viridiplantae</taxon>
        <taxon>Streptophyta</taxon>
        <taxon>Embryophyta</taxon>
        <taxon>Tracheophyta</taxon>
        <taxon>Spermatophyta</taxon>
        <taxon>Magnoliopsida</taxon>
        <taxon>eudicotyledons</taxon>
        <taxon>Gunneridae</taxon>
        <taxon>Pentapetalae</taxon>
        <taxon>Dilleniales</taxon>
        <taxon>Dilleniaceae</taxon>
        <taxon>Dillenia</taxon>
    </lineage>
</organism>
<dbReference type="AlphaFoldDB" id="A0AAN8YXX4"/>
<dbReference type="EMBL" id="JBAMMX010000024">
    <property type="protein sequence ID" value="KAK6916305.1"/>
    <property type="molecule type" value="Genomic_DNA"/>
</dbReference>
<evidence type="ECO:0000256" key="1">
    <source>
        <dbReference type="SAM" id="Coils"/>
    </source>
</evidence>
<feature type="region of interest" description="Disordered" evidence="2">
    <location>
        <begin position="747"/>
        <end position="900"/>
    </location>
</feature>
<dbReference type="FunFam" id="1.10.10.440:FF:000022">
    <property type="entry name" value="Pre-mRNA-processing protein 40A"/>
    <property type="match status" value="1"/>
</dbReference>
<feature type="compositionally biased region" description="Basic and acidic residues" evidence="2">
    <location>
        <begin position="747"/>
        <end position="797"/>
    </location>
</feature>
<dbReference type="SMART" id="SM00456">
    <property type="entry name" value="WW"/>
    <property type="match status" value="1"/>
</dbReference>
<feature type="coiled-coil region" evidence="1">
    <location>
        <begin position="536"/>
        <end position="566"/>
    </location>
</feature>
<comment type="caution">
    <text evidence="5">The sequence shown here is derived from an EMBL/GenBank/DDBJ whole genome shotgun (WGS) entry which is preliminary data.</text>
</comment>
<evidence type="ECO:0000313" key="6">
    <source>
        <dbReference type="Proteomes" id="UP001370490"/>
    </source>
</evidence>
<protein>
    <submittedName>
        <fullName evidence="5">FF domain</fullName>
    </submittedName>
</protein>
<dbReference type="GO" id="GO:0005685">
    <property type="term" value="C:U1 snRNP"/>
    <property type="evidence" value="ECO:0007669"/>
    <property type="project" value="TreeGrafter"/>
</dbReference>
<dbReference type="PANTHER" id="PTHR11864:SF33">
    <property type="entry name" value="PRE-MRNA-PROCESSING PROTEIN 40B"/>
    <property type="match status" value="1"/>
</dbReference>
<dbReference type="InterPro" id="IPR036020">
    <property type="entry name" value="WW_dom_sf"/>
</dbReference>
<evidence type="ECO:0000256" key="2">
    <source>
        <dbReference type="SAM" id="MobiDB-lite"/>
    </source>
</evidence>
<dbReference type="GO" id="GO:0071004">
    <property type="term" value="C:U2-type prespliceosome"/>
    <property type="evidence" value="ECO:0007669"/>
    <property type="project" value="TreeGrafter"/>
</dbReference>